<comment type="caution">
    <text evidence="2">The sequence shown here is derived from an EMBL/GenBank/DDBJ whole genome shotgun (WGS) entry which is preliminary data.</text>
</comment>
<name>A0A2R7Y645_9ARCH</name>
<protein>
    <submittedName>
        <fullName evidence="2">Uncharacterized protein</fullName>
    </submittedName>
</protein>
<accession>A0A2R7Y645</accession>
<proteinExistence type="predicted"/>
<gene>
    <name evidence="2" type="ORF">B9J98_03400</name>
</gene>
<dbReference type="Proteomes" id="UP000244066">
    <property type="component" value="Unassembled WGS sequence"/>
</dbReference>
<evidence type="ECO:0000313" key="3">
    <source>
        <dbReference type="Proteomes" id="UP000244066"/>
    </source>
</evidence>
<sequence length="77" mass="8553">MGVGKAREKGSQMPCRVSSDVHEWINEGPTVPTRSPVNPRNVGEQSTSPQRGKKTLWRFTAACCWDAVGGTERRREP</sequence>
<evidence type="ECO:0000313" key="2">
    <source>
        <dbReference type="EMBL" id="PUA32943.1"/>
    </source>
</evidence>
<feature type="region of interest" description="Disordered" evidence="1">
    <location>
        <begin position="26"/>
        <end position="53"/>
    </location>
</feature>
<evidence type="ECO:0000256" key="1">
    <source>
        <dbReference type="SAM" id="MobiDB-lite"/>
    </source>
</evidence>
<feature type="compositionally biased region" description="Polar residues" evidence="1">
    <location>
        <begin position="32"/>
        <end position="50"/>
    </location>
</feature>
<dbReference type="EMBL" id="NDWU01000006">
    <property type="protein sequence ID" value="PUA32943.1"/>
    <property type="molecule type" value="Genomic_DNA"/>
</dbReference>
<reference evidence="2 3" key="1">
    <citation type="submission" date="2017-04" db="EMBL/GenBank/DDBJ databases">
        <title>Draft Aigarchaeota genome from a New Zealand hot spring.</title>
        <authorList>
            <person name="Reysenbach A.-L."/>
            <person name="Donaho J.A."/>
            <person name="Gerhart J."/>
            <person name="Kelley J.F."/>
            <person name="Kouba K."/>
            <person name="Podar M."/>
            <person name="Stott M."/>
        </authorList>
    </citation>
    <scope>NUCLEOTIDE SEQUENCE [LARGE SCALE GENOMIC DNA]</scope>
    <source>
        <strain evidence="2">NZ13_MG1</strain>
    </source>
</reference>
<dbReference type="AlphaFoldDB" id="A0A2R7Y645"/>
<organism evidence="2 3">
    <name type="scientific">Candidatus Terraquivivens tikiterensis</name>
    <dbReference type="NCBI Taxonomy" id="1980982"/>
    <lineage>
        <taxon>Archaea</taxon>
        <taxon>Nitrososphaerota</taxon>
        <taxon>Candidatus Wolframiiraptoraceae</taxon>
        <taxon>Candidatus Terraquivivens</taxon>
    </lineage>
</organism>